<dbReference type="InterPro" id="IPR002052">
    <property type="entry name" value="DNA_methylase_N6_adenine_CS"/>
</dbReference>
<dbReference type="Proteomes" id="UP000179010">
    <property type="component" value="Unassembled WGS sequence"/>
</dbReference>
<dbReference type="SUPFAM" id="SSF53335">
    <property type="entry name" value="S-adenosyl-L-methionine-dependent methyltransferases"/>
    <property type="match status" value="1"/>
</dbReference>
<evidence type="ECO:0000256" key="3">
    <source>
        <dbReference type="ARBA" id="ARBA00022679"/>
    </source>
</evidence>
<dbReference type="GO" id="GO:0008170">
    <property type="term" value="F:N-methyltransferase activity"/>
    <property type="evidence" value="ECO:0007669"/>
    <property type="project" value="InterPro"/>
</dbReference>
<dbReference type="Pfam" id="PF01555">
    <property type="entry name" value="N6_N4_Mtase"/>
    <property type="match status" value="1"/>
</dbReference>
<keyword evidence="3" id="KW-0808">Transferase</keyword>
<dbReference type="InterPro" id="IPR002941">
    <property type="entry name" value="DNA_methylase_N4/N6"/>
</dbReference>
<sequence length="601" mass="68640">MVKKDKSETGFEPAVDKTELVWPGKRREVERVELPFQTVETVNESRSGASAGDLLRSLDSNGDWKNRLIWGDNLLVIGSLLKEFSGKVNLIYIDPPFATGDDFSFEVRIGDQNINKEPSALEMKAYRDTWGKGMQSYLQMMYDRLVLMKELLADDGTIYLHLDPKVSHYLKTLMDEVFGKENFRNEIIWCYFGPSHVGQDFPNKHDVIFRYSKTEKSTFNFDSIRIPYSPGSVDRANRNVIGAGGMDFDKIQLNEKGKVPEDWWVGIQQATKYPGERVGYPTQKPIKLLERIITASSNKGDIVADLFCGSGTTGAVAEKLDRRWIMADLGRFAIHTTRKRILDMGARPFIVQNLGKYERHLWAAAGGKYQDYVRFILELYHATPATGFALLHGTKGDGFVHVGAVDAPVTLSDIQEALRECQANSIKKLDVLGWEWEMGLHDLVKDEAEKYGVKLATLQIPREVMELHIGDRDVKDEIRFYELAYVAVDTKVSGKKVKVELTNFMLPNPDLLPAEVQGKISSWSDFIDYWAVDWMFNQHEEKTEEDDTFHNMSQRYRTRKSPKLDLMVDNDYEKPGRYNVLVKVIDIFGNDTTKLLIVEVK</sequence>
<gene>
    <name evidence="6" type="ORF">A2994_03860</name>
</gene>
<dbReference type="PRINTS" id="PR00506">
    <property type="entry name" value="D21N6MTFRASE"/>
</dbReference>
<comment type="similarity">
    <text evidence="1">Belongs to the N(4)/N(6)-methyltransferase family.</text>
</comment>
<dbReference type="STRING" id="1798539.A2994_03860"/>
<evidence type="ECO:0000256" key="2">
    <source>
        <dbReference type="ARBA" id="ARBA00022603"/>
    </source>
</evidence>
<dbReference type="AlphaFoldDB" id="A0A1F4PN77"/>
<evidence type="ECO:0000256" key="1">
    <source>
        <dbReference type="ARBA" id="ARBA00006594"/>
    </source>
</evidence>
<evidence type="ECO:0000313" key="7">
    <source>
        <dbReference type="Proteomes" id="UP000179010"/>
    </source>
</evidence>
<evidence type="ECO:0000259" key="5">
    <source>
        <dbReference type="Pfam" id="PF01555"/>
    </source>
</evidence>
<keyword evidence="4" id="KW-0949">S-adenosyl-L-methionine</keyword>
<comment type="caution">
    <text evidence="6">The sequence shown here is derived from an EMBL/GenBank/DDBJ whole genome shotgun (WGS) entry which is preliminary data.</text>
</comment>
<dbReference type="PROSITE" id="PS00092">
    <property type="entry name" value="N6_MTASE"/>
    <property type="match status" value="1"/>
</dbReference>
<protein>
    <recommendedName>
        <fullName evidence="5">DNA methylase N-4/N-6 domain-containing protein</fullName>
    </recommendedName>
</protein>
<proteinExistence type="inferred from homology"/>
<reference evidence="6 7" key="1">
    <citation type="journal article" date="2016" name="Nat. Commun.">
        <title>Thousands of microbial genomes shed light on interconnected biogeochemical processes in an aquifer system.</title>
        <authorList>
            <person name="Anantharaman K."/>
            <person name="Brown C.T."/>
            <person name="Hug L.A."/>
            <person name="Sharon I."/>
            <person name="Castelle C.J."/>
            <person name="Probst A.J."/>
            <person name="Thomas B.C."/>
            <person name="Singh A."/>
            <person name="Wilkins M.J."/>
            <person name="Karaoz U."/>
            <person name="Brodie E.L."/>
            <person name="Williams K.H."/>
            <person name="Hubbard S.S."/>
            <person name="Banfield J.F."/>
        </authorList>
    </citation>
    <scope>NUCLEOTIDE SEQUENCE [LARGE SCALE GENOMIC DNA]</scope>
</reference>
<dbReference type="Gene3D" id="3.40.50.150">
    <property type="entry name" value="Vaccinia Virus protein VP39"/>
    <property type="match status" value="1"/>
</dbReference>
<dbReference type="GO" id="GO:0032259">
    <property type="term" value="P:methylation"/>
    <property type="evidence" value="ECO:0007669"/>
    <property type="project" value="UniProtKB-KW"/>
</dbReference>
<accession>A0A1F4PN77</accession>
<dbReference type="GO" id="GO:0003677">
    <property type="term" value="F:DNA binding"/>
    <property type="evidence" value="ECO:0007669"/>
    <property type="project" value="InterPro"/>
</dbReference>
<keyword evidence="2" id="KW-0489">Methyltransferase</keyword>
<evidence type="ECO:0000256" key="4">
    <source>
        <dbReference type="ARBA" id="ARBA00022691"/>
    </source>
</evidence>
<feature type="domain" description="DNA methylase N-4/N-6" evidence="5">
    <location>
        <begin position="88"/>
        <end position="335"/>
    </location>
</feature>
<dbReference type="InterPro" id="IPR002295">
    <property type="entry name" value="N4/N6-MTase_EcoPI_Mod-like"/>
</dbReference>
<dbReference type="InterPro" id="IPR029063">
    <property type="entry name" value="SAM-dependent_MTases_sf"/>
</dbReference>
<evidence type="ECO:0000313" key="6">
    <source>
        <dbReference type="EMBL" id="OGB85137.1"/>
    </source>
</evidence>
<organism evidence="6 7">
    <name type="scientific">candidate division Kazan bacterium RIFCSPLOWO2_01_FULL_48_13</name>
    <dbReference type="NCBI Taxonomy" id="1798539"/>
    <lineage>
        <taxon>Bacteria</taxon>
        <taxon>Bacteria division Kazan-3B-28</taxon>
    </lineage>
</organism>
<name>A0A1F4PN77_UNCK3</name>
<dbReference type="EMBL" id="METE01000010">
    <property type="protein sequence ID" value="OGB85137.1"/>
    <property type="molecule type" value="Genomic_DNA"/>
</dbReference>